<comment type="caution">
    <text evidence="1">The sequence shown here is derived from an EMBL/GenBank/DDBJ whole genome shotgun (WGS) entry which is preliminary data.</text>
</comment>
<protein>
    <submittedName>
        <fullName evidence="1">Uncharacterized protein</fullName>
    </submittedName>
</protein>
<reference evidence="1 2" key="1">
    <citation type="journal article" date="2018" name="Front. Plant Sci.">
        <title>Red Clover (Trifolium pratense) and Zigzag Clover (T. medium) - A Picture of Genomic Similarities and Differences.</title>
        <authorList>
            <person name="Dluhosova J."/>
            <person name="Istvanek J."/>
            <person name="Nedelnik J."/>
            <person name="Repkova J."/>
        </authorList>
    </citation>
    <scope>NUCLEOTIDE SEQUENCE [LARGE SCALE GENOMIC DNA]</scope>
    <source>
        <strain evidence="2">cv. 10/8</strain>
        <tissue evidence="1">Leaf</tissue>
    </source>
</reference>
<organism evidence="1 2">
    <name type="scientific">Trifolium medium</name>
    <dbReference type="NCBI Taxonomy" id="97028"/>
    <lineage>
        <taxon>Eukaryota</taxon>
        <taxon>Viridiplantae</taxon>
        <taxon>Streptophyta</taxon>
        <taxon>Embryophyta</taxon>
        <taxon>Tracheophyta</taxon>
        <taxon>Spermatophyta</taxon>
        <taxon>Magnoliopsida</taxon>
        <taxon>eudicotyledons</taxon>
        <taxon>Gunneridae</taxon>
        <taxon>Pentapetalae</taxon>
        <taxon>rosids</taxon>
        <taxon>fabids</taxon>
        <taxon>Fabales</taxon>
        <taxon>Fabaceae</taxon>
        <taxon>Papilionoideae</taxon>
        <taxon>50 kb inversion clade</taxon>
        <taxon>NPAAA clade</taxon>
        <taxon>Hologalegina</taxon>
        <taxon>IRL clade</taxon>
        <taxon>Trifolieae</taxon>
        <taxon>Trifolium</taxon>
    </lineage>
</organism>
<evidence type="ECO:0000313" key="1">
    <source>
        <dbReference type="EMBL" id="MCI80173.1"/>
    </source>
</evidence>
<sequence length="19" mass="2037">MAETAMPETGSKTSKVRGR</sequence>
<dbReference type="EMBL" id="LXQA010989432">
    <property type="protein sequence ID" value="MCI80173.1"/>
    <property type="molecule type" value="Genomic_DNA"/>
</dbReference>
<keyword evidence="2" id="KW-1185">Reference proteome</keyword>
<feature type="non-terminal residue" evidence="1">
    <location>
        <position position="19"/>
    </location>
</feature>
<name>A0A392UYA2_9FABA</name>
<proteinExistence type="predicted"/>
<accession>A0A392UYA2</accession>
<dbReference type="AlphaFoldDB" id="A0A392UYA2"/>
<dbReference type="Proteomes" id="UP000265520">
    <property type="component" value="Unassembled WGS sequence"/>
</dbReference>
<evidence type="ECO:0000313" key="2">
    <source>
        <dbReference type="Proteomes" id="UP000265520"/>
    </source>
</evidence>